<accession>A0A0F7SR33</accession>
<proteinExistence type="predicted"/>
<feature type="compositionally biased region" description="Pro residues" evidence="1">
    <location>
        <begin position="48"/>
        <end position="59"/>
    </location>
</feature>
<feature type="compositionally biased region" description="Low complexity" evidence="1">
    <location>
        <begin position="229"/>
        <end position="241"/>
    </location>
</feature>
<dbReference type="EMBL" id="LN483157">
    <property type="protein sequence ID" value="CED83856.1"/>
    <property type="molecule type" value="Genomic_DNA"/>
</dbReference>
<feature type="compositionally biased region" description="Basic and acidic residues" evidence="1">
    <location>
        <begin position="622"/>
        <end position="635"/>
    </location>
</feature>
<name>A0A0F7SR33_PHARH</name>
<feature type="compositionally biased region" description="Low complexity" evidence="1">
    <location>
        <begin position="151"/>
        <end position="162"/>
    </location>
</feature>
<organism evidence="2">
    <name type="scientific">Phaffia rhodozyma</name>
    <name type="common">Yeast</name>
    <name type="synonym">Xanthophyllomyces dendrorhous</name>
    <dbReference type="NCBI Taxonomy" id="264483"/>
    <lineage>
        <taxon>Eukaryota</taxon>
        <taxon>Fungi</taxon>
        <taxon>Dikarya</taxon>
        <taxon>Basidiomycota</taxon>
        <taxon>Agaricomycotina</taxon>
        <taxon>Tremellomycetes</taxon>
        <taxon>Cystofilobasidiales</taxon>
        <taxon>Mrakiaceae</taxon>
        <taxon>Phaffia</taxon>
    </lineage>
</organism>
<sequence length="788" mass="85223">MTSPDITSGSPESDIHLLVQIQLKDDPPGFTLVPSTQPRYNNPKNMFPSPPVPALPSSPPSLSSFLPSLPEPLFLPSPYSPAHPAFHALSSKAERYLDGQRTIFLSQIERAIQVHRERWDTVQDQVKREVSEIWELFEKELGETKYKSQPDSSTTTDNTHTTASVGSTPNSPRNGQRTEGFVPSKVSSSAETSPSRHPSAEPKRSKMTTHASDRTLSPASNGIGSRPVSSSSSAENLISSSHQHHGPSLLGASLRNSYMPNRSIPSTSTSHSLSVLNGIAHVKSSNASSSVSSRPIASPTHHSQIAACPADKDMATSLLVSNWTSPPNLIFRGSTVNQTGAHLAQGVTGVGPGVETRKVDTAEVVSARPEDEATRGLERAMEEEKRERSEKRVKKRVAFKEADNEEEKFKSKIADKEPKDRKRDTEEEEEDEGNGKDESDHEDVFDFEPPLPHASFVSEPSLLDYESGNPSSLSLEPLSSLAPSGTGLTDEKVEEDEPMYALDGSQSLRAVTSTFGGRGDAPQEKQRIDPREVEREQKQQSDVDRVAASMGKLTAAYLPSHRAASRDKDKKWHLYGRLAPPPHSLADEVDSSGPKVHYGQSLPIAIALPSNVASQPGAPQGKELERKTSLADREMFVPPLRKAMRVASKSPSTAARRASTSPDLTDHPTPFGPRRVYSHPTQVPSPIPESPQSTPPPPPPPTLAPSDDGSALITRVNAGTQDRPSYLSKRTASYLSAASSLDPGPMLEQAGGDSDPESDNDEKGFIAPHLKSKAERGTDVGWASLVDR</sequence>
<feature type="compositionally biased region" description="Basic and acidic residues" evidence="1">
    <location>
        <begin position="368"/>
        <end position="390"/>
    </location>
</feature>
<feature type="compositionally biased region" description="Polar residues" evidence="1">
    <location>
        <begin position="33"/>
        <end position="44"/>
    </location>
</feature>
<feature type="compositionally biased region" description="Low complexity" evidence="1">
    <location>
        <begin position="647"/>
        <end position="662"/>
    </location>
</feature>
<dbReference type="AlphaFoldDB" id="A0A0F7SR33"/>
<feature type="compositionally biased region" description="Basic and acidic residues" evidence="1">
    <location>
        <begin position="521"/>
        <end position="545"/>
    </location>
</feature>
<evidence type="ECO:0000256" key="1">
    <source>
        <dbReference type="SAM" id="MobiDB-lite"/>
    </source>
</evidence>
<feature type="compositionally biased region" description="Polar residues" evidence="1">
    <location>
        <begin position="208"/>
        <end position="223"/>
    </location>
</feature>
<feature type="region of interest" description="Disordered" evidence="1">
    <location>
        <begin position="365"/>
        <end position="545"/>
    </location>
</feature>
<reference evidence="2" key="1">
    <citation type="submission" date="2014-08" db="EMBL/GenBank/DDBJ databases">
        <authorList>
            <person name="Sharma Rahul"/>
            <person name="Thines Marco"/>
        </authorList>
    </citation>
    <scope>NUCLEOTIDE SEQUENCE</scope>
</reference>
<feature type="region of interest" description="Disordered" evidence="1">
    <location>
        <begin position="610"/>
        <end position="710"/>
    </location>
</feature>
<evidence type="ECO:0000313" key="2">
    <source>
        <dbReference type="EMBL" id="CED83856.1"/>
    </source>
</evidence>
<feature type="compositionally biased region" description="Basic and acidic residues" evidence="1">
    <location>
        <begin position="433"/>
        <end position="444"/>
    </location>
</feature>
<feature type="compositionally biased region" description="Low complexity" evidence="1">
    <location>
        <begin position="470"/>
        <end position="484"/>
    </location>
</feature>
<protein>
    <submittedName>
        <fullName evidence="2">Uncharacterized protein</fullName>
    </submittedName>
</protein>
<feature type="region of interest" description="Disordered" evidence="1">
    <location>
        <begin position="28"/>
        <end position="62"/>
    </location>
</feature>
<feature type="compositionally biased region" description="Basic and acidic residues" evidence="1">
    <location>
        <begin position="398"/>
        <end position="425"/>
    </location>
</feature>
<feature type="compositionally biased region" description="Polar residues" evidence="1">
    <location>
        <begin position="185"/>
        <end position="196"/>
    </location>
</feature>
<feature type="compositionally biased region" description="Polar residues" evidence="1">
    <location>
        <begin position="504"/>
        <end position="515"/>
    </location>
</feature>
<feature type="compositionally biased region" description="Pro residues" evidence="1">
    <location>
        <begin position="683"/>
        <end position="703"/>
    </location>
</feature>
<feature type="compositionally biased region" description="Polar residues" evidence="1">
    <location>
        <begin position="163"/>
        <end position="177"/>
    </location>
</feature>
<feature type="region of interest" description="Disordered" evidence="1">
    <location>
        <begin position="737"/>
        <end position="788"/>
    </location>
</feature>
<feature type="region of interest" description="Disordered" evidence="1">
    <location>
        <begin position="143"/>
        <end position="254"/>
    </location>
</feature>